<gene>
    <name evidence="3" type="ORF">MFIFM68171_08231</name>
</gene>
<evidence type="ECO:0000259" key="2">
    <source>
        <dbReference type="Pfam" id="PF24883"/>
    </source>
</evidence>
<keyword evidence="4" id="KW-1185">Reference proteome</keyword>
<dbReference type="Pfam" id="PF24883">
    <property type="entry name" value="NPHP3_N"/>
    <property type="match status" value="1"/>
</dbReference>
<dbReference type="Proteomes" id="UP001628179">
    <property type="component" value="Unassembled WGS sequence"/>
</dbReference>
<dbReference type="RefSeq" id="XP_070919752.1">
    <property type="nucleotide sequence ID" value="XM_071063651.1"/>
</dbReference>
<reference evidence="3 4" key="1">
    <citation type="submission" date="2024-09" db="EMBL/GenBank/DDBJ databases">
        <title>Itraconazole resistance in Madurella fahalii resulting from another homologue of gene encoding cytochrome P450 14-alpha sterol demethylase (CYP51).</title>
        <authorList>
            <person name="Yoshioka I."/>
            <person name="Fahal A.H."/>
            <person name="Kaneko S."/>
            <person name="Yaguchi T."/>
        </authorList>
    </citation>
    <scope>NUCLEOTIDE SEQUENCE [LARGE SCALE GENOMIC DNA]</scope>
    <source>
        <strain evidence="3 4">IFM 68171</strain>
    </source>
</reference>
<dbReference type="InterPro" id="IPR056884">
    <property type="entry name" value="NPHP3-like_N"/>
</dbReference>
<feature type="domain" description="Nephrocystin 3-like N-terminal" evidence="2">
    <location>
        <begin position="186"/>
        <end position="314"/>
    </location>
</feature>
<evidence type="ECO:0000313" key="4">
    <source>
        <dbReference type="Proteomes" id="UP001628179"/>
    </source>
</evidence>
<dbReference type="GeneID" id="98178974"/>
<accession>A0ABQ0GJX2</accession>
<proteinExistence type="predicted"/>
<evidence type="ECO:0000256" key="1">
    <source>
        <dbReference type="ARBA" id="ARBA00022737"/>
    </source>
</evidence>
<name>A0ABQ0GJX2_9PEZI</name>
<dbReference type="PANTHER" id="PTHR10039:SF16">
    <property type="entry name" value="GPI INOSITOL-DEACYLASE"/>
    <property type="match status" value="1"/>
</dbReference>
<sequence>MADPLSVGASLLAFIGLADRIIRLSKYCIDGLQDAPSDFRMIHGEVSSLRAIVDDLTETDQLSLFAKGGPLEACHRCLSDLEGLLPADTSQGCRRRLTIAELAWPLKQSKARKFLAELSQHKTTLLLMLSGDVIHELQGIKTSIQKLQSMCLNPSAGIFTFGWRGQIRHGYTMPQSANMNRTHAPGSHVLASFAIEQMKLLCEGTTNRKYAYYYCHYSNDQDESLPLLSWVVSQVCRQLRWAPSQLKQLHDRGCEPTLPELQYVLELALVRLEGLFIIVDAVDESTPRDELVHLLAIMTLDSRFQKVRILATSRKYWDIERVFSGISTSISMKNRYVDTDIKRHIRTRLNSSFRLRRWRDSFQEIEDALVGKANGMFRWVDCQLHSIERLGDKTKLFSILQDLPPDLSETYVRIFDAIPEADRQFVSRVLLWIYGDSRAPWPVRRAINAKLLLEVVTFDLYGSVPASENEVFDWDYLQDLCSCLITVQSQGPPTDAAACSITLAHYTVWEFLTSSHILSTRVSRFAISTQAVCRDFATSVLRQALSADPEGEGTDWRRDRDAYCLVLGCDLKSDRYLQAPEDLELYFRFLDPCSHHYRRFRAIQTRALHKLSDRGYRFSILKIPAAFQTPEGARERDNMAELLLNARLLNDWMPGEHAPYKTDLPPVKRLPQHEIEKLRNQRVAGIFMSLDRKAHDQEIRFDGKVWDIKAPSRRDLSSIVQMWAH</sequence>
<dbReference type="PANTHER" id="PTHR10039">
    <property type="entry name" value="AMELOGENIN"/>
    <property type="match status" value="1"/>
</dbReference>
<organism evidence="3 4">
    <name type="scientific">Madurella fahalii</name>
    <dbReference type="NCBI Taxonomy" id="1157608"/>
    <lineage>
        <taxon>Eukaryota</taxon>
        <taxon>Fungi</taxon>
        <taxon>Dikarya</taxon>
        <taxon>Ascomycota</taxon>
        <taxon>Pezizomycotina</taxon>
        <taxon>Sordariomycetes</taxon>
        <taxon>Sordariomycetidae</taxon>
        <taxon>Sordariales</taxon>
        <taxon>Sordariales incertae sedis</taxon>
        <taxon>Madurella</taxon>
    </lineage>
</organism>
<protein>
    <submittedName>
        <fullName evidence="3">NACHT domain-containing protein</fullName>
    </submittedName>
</protein>
<keyword evidence="1" id="KW-0677">Repeat</keyword>
<comment type="caution">
    <text evidence="3">The sequence shown here is derived from an EMBL/GenBank/DDBJ whole genome shotgun (WGS) entry which is preliminary data.</text>
</comment>
<dbReference type="EMBL" id="BAAFSV010000004">
    <property type="protein sequence ID" value="GAB1318021.1"/>
    <property type="molecule type" value="Genomic_DNA"/>
</dbReference>
<evidence type="ECO:0000313" key="3">
    <source>
        <dbReference type="EMBL" id="GAB1318021.1"/>
    </source>
</evidence>